<protein>
    <recommendedName>
        <fullName evidence="4">arginine decarboxylase</fullName>
        <ecNumber evidence="4">4.1.1.19</ecNumber>
    </recommendedName>
</protein>
<dbReference type="InterPro" id="IPR002985">
    <property type="entry name" value="Arg_decrbxlase"/>
</dbReference>
<dbReference type="GO" id="GO:0008792">
    <property type="term" value="F:arginine decarboxylase activity"/>
    <property type="evidence" value="ECO:0007669"/>
    <property type="project" value="UniProtKB-EC"/>
</dbReference>
<dbReference type="PRINTS" id="PR01180">
    <property type="entry name" value="ARGDCRBXLASE"/>
</dbReference>
<keyword evidence="7 10" id="KW-0663">Pyridoxal phosphate</keyword>
<keyword evidence="8" id="KW-0745">Spermidine biosynthesis</keyword>
<dbReference type="InterPro" id="IPR000183">
    <property type="entry name" value="Orn/DAP/Arg_de-COase"/>
</dbReference>
<comment type="cofactor">
    <cofactor evidence="1 10">
        <name>pyridoxal 5'-phosphate</name>
        <dbReference type="ChEBI" id="CHEBI:597326"/>
    </cofactor>
</comment>
<dbReference type="GO" id="GO:0006527">
    <property type="term" value="P:L-arginine catabolic process"/>
    <property type="evidence" value="ECO:0007669"/>
    <property type="project" value="InterPro"/>
</dbReference>
<feature type="modified residue" description="N6-(pyridoxal phosphate)lysine" evidence="10">
    <location>
        <position position="131"/>
    </location>
</feature>
<feature type="active site" description="Proton donor" evidence="10">
    <location>
        <position position="417"/>
    </location>
</feature>
<evidence type="ECO:0000256" key="5">
    <source>
        <dbReference type="ARBA" id="ARBA00022793"/>
    </source>
</evidence>
<dbReference type="InterPro" id="IPR022644">
    <property type="entry name" value="De-COase2_N"/>
</dbReference>
<feature type="domain" description="Orn/DAP/Arg decarboxylase 2 N-terminal" evidence="11">
    <location>
        <begin position="123"/>
        <end position="350"/>
    </location>
</feature>
<comment type="cofactor">
    <cofactor evidence="2">
        <name>Mg(2+)</name>
        <dbReference type="ChEBI" id="CHEBI:18420"/>
    </cofactor>
</comment>
<comment type="caution">
    <text evidence="12">The sequence shown here is derived from an EMBL/GenBank/DDBJ whole genome shotgun (WGS) entry which is preliminary data.</text>
</comment>
<evidence type="ECO:0000256" key="8">
    <source>
        <dbReference type="ARBA" id="ARBA00023066"/>
    </source>
</evidence>
<gene>
    <name evidence="12" type="ORF">A3J58_02235</name>
</gene>
<evidence type="ECO:0000256" key="9">
    <source>
        <dbReference type="ARBA" id="ARBA00023239"/>
    </source>
</evidence>
<dbReference type="InterPro" id="IPR009006">
    <property type="entry name" value="Ala_racemase/Decarboxylase_C"/>
</dbReference>
<evidence type="ECO:0000256" key="7">
    <source>
        <dbReference type="ARBA" id="ARBA00022898"/>
    </source>
</evidence>
<dbReference type="Gene3D" id="2.40.37.10">
    <property type="entry name" value="Lyase, Ornithine Decarboxylase, Chain A, domain 1"/>
    <property type="match status" value="1"/>
</dbReference>
<evidence type="ECO:0000256" key="4">
    <source>
        <dbReference type="ARBA" id="ARBA00012426"/>
    </source>
</evidence>
<reference evidence="12 13" key="1">
    <citation type="journal article" date="2016" name="Nat. Commun.">
        <title>Thousands of microbial genomes shed light on interconnected biogeochemical processes in an aquifer system.</title>
        <authorList>
            <person name="Anantharaman K."/>
            <person name="Brown C.T."/>
            <person name="Hug L.A."/>
            <person name="Sharon I."/>
            <person name="Castelle C.J."/>
            <person name="Probst A.J."/>
            <person name="Thomas B.C."/>
            <person name="Singh A."/>
            <person name="Wilkins M.J."/>
            <person name="Karaoz U."/>
            <person name="Brodie E.L."/>
            <person name="Williams K.H."/>
            <person name="Hubbard S.S."/>
            <person name="Banfield J.F."/>
        </authorList>
    </citation>
    <scope>NUCLEOTIDE SEQUENCE [LARGE SCALE GENOMIC DNA]</scope>
</reference>
<dbReference type="EC" id="4.1.1.19" evidence="4"/>
<evidence type="ECO:0000313" key="12">
    <source>
        <dbReference type="EMBL" id="OHA02536.1"/>
    </source>
</evidence>
<dbReference type="Gene3D" id="3.20.20.10">
    <property type="entry name" value="Alanine racemase"/>
    <property type="match status" value="1"/>
</dbReference>
<proteinExistence type="inferred from homology"/>
<evidence type="ECO:0000259" key="11">
    <source>
        <dbReference type="Pfam" id="PF02784"/>
    </source>
</evidence>
<keyword evidence="9" id="KW-0456">Lyase</keyword>
<dbReference type="SUPFAM" id="SSF51419">
    <property type="entry name" value="PLP-binding barrel"/>
    <property type="match status" value="1"/>
</dbReference>
<sequence length="496" mass="57247">MWITFFAEKRLTEFISKSKKEMSPAIRKIFLRIRGDDTIIIRMRTQKKFWKLGRKECNTEVFDVNTDAELIIREGNYQYNVHDLVRKFGSSLEIFLPFVVEERLNRLFTIFDRNMKQAGYRGKFFYHYPMKVNQNREAVLPLVSEGAHLEVGSHNELTLVRKLWESDSVNTKIRILCNGPKTKAYVDLIHHLAERSVRVVPIIEDASELDEFKEFKGDIGVRINLQTKVRSHWDKKADRFGLLADEIVELGKIRNLKLLHYHIGSQIERGTDIIAAMKEALHVYKKIREINPSLDTLDIGGGFAIPYEKKPMYSLETVSKAMIATLKKLADVWEMPHPNIVVEWGRHVIAPAQLTIFKIVSAKAVPKGLAKFWYIIDGSFMNDLLDTWAIHQKWHIVPVNRINDKKKHRVWLAGLSCDSDDKYTARDGYVSLPRLEDLNPGEDLYIAIFDTGAYQDAFASHHCLLSSPLKLVLQNGIVTVARKRETAEDIGKQFGW</sequence>
<evidence type="ECO:0000256" key="1">
    <source>
        <dbReference type="ARBA" id="ARBA00001933"/>
    </source>
</evidence>
<organism evidence="12 13">
    <name type="scientific">Candidatus Sungbacteria bacterium RIFCSPHIGHO2_02_FULL_52_23</name>
    <dbReference type="NCBI Taxonomy" id="1802274"/>
    <lineage>
        <taxon>Bacteria</taxon>
        <taxon>Candidatus Sungiibacteriota</taxon>
    </lineage>
</organism>
<dbReference type="GO" id="GO:0008295">
    <property type="term" value="P:spermidine biosynthetic process"/>
    <property type="evidence" value="ECO:0007669"/>
    <property type="project" value="UniProtKB-KW"/>
</dbReference>
<evidence type="ECO:0000256" key="3">
    <source>
        <dbReference type="ARBA" id="ARBA00008357"/>
    </source>
</evidence>
<dbReference type="Proteomes" id="UP000178510">
    <property type="component" value="Unassembled WGS sequence"/>
</dbReference>
<dbReference type="PRINTS" id="PR01179">
    <property type="entry name" value="ODADCRBXLASE"/>
</dbReference>
<evidence type="ECO:0000256" key="6">
    <source>
        <dbReference type="ARBA" id="ARBA00022842"/>
    </source>
</evidence>
<evidence type="ECO:0000256" key="10">
    <source>
        <dbReference type="PIRSR" id="PIRSR600183-50"/>
    </source>
</evidence>
<dbReference type="PANTHER" id="PTHR43295:SF9">
    <property type="entry name" value="BIOSYNTHETIC ARGININE DECARBOXYLASE"/>
    <property type="match status" value="1"/>
</dbReference>
<evidence type="ECO:0000313" key="13">
    <source>
        <dbReference type="Proteomes" id="UP000178510"/>
    </source>
</evidence>
<dbReference type="EMBL" id="MHQM01000043">
    <property type="protein sequence ID" value="OHA02536.1"/>
    <property type="molecule type" value="Genomic_DNA"/>
</dbReference>
<dbReference type="STRING" id="1802274.A3J58_02235"/>
<dbReference type="PANTHER" id="PTHR43295">
    <property type="entry name" value="ARGININE DECARBOXYLASE"/>
    <property type="match status" value="1"/>
</dbReference>
<accession>A0A1G2KSW4</accession>
<evidence type="ECO:0000256" key="2">
    <source>
        <dbReference type="ARBA" id="ARBA00001946"/>
    </source>
</evidence>
<dbReference type="Pfam" id="PF02784">
    <property type="entry name" value="Orn_Arg_deC_N"/>
    <property type="match status" value="1"/>
</dbReference>
<dbReference type="AlphaFoldDB" id="A0A1G2KSW4"/>
<keyword evidence="6" id="KW-0460">Magnesium</keyword>
<comment type="similarity">
    <text evidence="3">Belongs to the Orn/Lys/Arg decarboxylase class-II family. SpeA subfamily.</text>
</comment>
<dbReference type="InterPro" id="IPR029066">
    <property type="entry name" value="PLP-binding_barrel"/>
</dbReference>
<dbReference type="SUPFAM" id="SSF50621">
    <property type="entry name" value="Alanine racemase C-terminal domain-like"/>
    <property type="match status" value="1"/>
</dbReference>
<keyword evidence="5" id="KW-0210">Decarboxylase</keyword>
<name>A0A1G2KSW4_9BACT</name>